<evidence type="ECO:0000313" key="2">
    <source>
        <dbReference type="EMBL" id="MBB6355478.1"/>
    </source>
</evidence>
<feature type="non-terminal residue" evidence="2">
    <location>
        <position position="26"/>
    </location>
</feature>
<organism evidence="2 3">
    <name type="scientific">Aminobacter aganoensis</name>
    <dbReference type="NCBI Taxonomy" id="83264"/>
    <lineage>
        <taxon>Bacteria</taxon>
        <taxon>Pseudomonadati</taxon>
        <taxon>Pseudomonadota</taxon>
        <taxon>Alphaproteobacteria</taxon>
        <taxon>Hyphomicrobiales</taxon>
        <taxon>Phyllobacteriaceae</taxon>
        <taxon>Aminobacter</taxon>
    </lineage>
</organism>
<protein>
    <submittedName>
        <fullName evidence="2">UDP-glucose 6-dehydrogenase</fullName>
    </submittedName>
</protein>
<name>A0A7X0F9N6_9HYPH</name>
<dbReference type="Pfam" id="PF03721">
    <property type="entry name" value="UDPG_MGDP_dh_N"/>
    <property type="match status" value="1"/>
</dbReference>
<evidence type="ECO:0000259" key="1">
    <source>
        <dbReference type="Pfam" id="PF03721"/>
    </source>
</evidence>
<proteinExistence type="predicted"/>
<reference evidence="2 3" key="1">
    <citation type="submission" date="2020-08" db="EMBL/GenBank/DDBJ databases">
        <title>Genomic Encyclopedia of Type Strains, Phase IV (KMG-IV): sequencing the most valuable type-strain genomes for metagenomic binning, comparative biology and taxonomic classification.</title>
        <authorList>
            <person name="Goeker M."/>
        </authorList>
    </citation>
    <scope>NUCLEOTIDE SEQUENCE [LARGE SCALE GENOMIC DNA]</scope>
    <source>
        <strain evidence="2 3">DSM 7051</strain>
    </source>
</reference>
<dbReference type="Proteomes" id="UP000536262">
    <property type="component" value="Unassembled WGS sequence"/>
</dbReference>
<accession>A0A7X0F9N6</accession>
<keyword evidence="3" id="KW-1185">Reference proteome</keyword>
<dbReference type="InterPro" id="IPR001732">
    <property type="entry name" value="UDP-Glc/GDP-Man_DH_N"/>
</dbReference>
<gene>
    <name evidence="2" type="ORF">GGR00_003280</name>
</gene>
<dbReference type="Gene3D" id="3.40.50.720">
    <property type="entry name" value="NAD(P)-binding Rossmann-like Domain"/>
    <property type="match status" value="1"/>
</dbReference>
<dbReference type="AlphaFoldDB" id="A0A7X0F9N6"/>
<dbReference type="GO" id="GO:0016616">
    <property type="term" value="F:oxidoreductase activity, acting on the CH-OH group of donors, NAD or NADP as acceptor"/>
    <property type="evidence" value="ECO:0007669"/>
    <property type="project" value="InterPro"/>
</dbReference>
<sequence length="26" mass="2687">MKLTVFGIGYVGLVQAAVLAEVGHDV</sequence>
<comment type="caution">
    <text evidence="2">The sequence shown here is derived from an EMBL/GenBank/DDBJ whole genome shotgun (WGS) entry which is preliminary data.</text>
</comment>
<evidence type="ECO:0000313" key="3">
    <source>
        <dbReference type="Proteomes" id="UP000536262"/>
    </source>
</evidence>
<dbReference type="SUPFAM" id="SSF51735">
    <property type="entry name" value="NAD(P)-binding Rossmann-fold domains"/>
    <property type="match status" value="1"/>
</dbReference>
<feature type="domain" description="UDP-glucose/GDP-mannose dehydrogenase N-terminal" evidence="1">
    <location>
        <begin position="1"/>
        <end position="26"/>
    </location>
</feature>
<dbReference type="InterPro" id="IPR036291">
    <property type="entry name" value="NAD(P)-bd_dom_sf"/>
</dbReference>
<dbReference type="GO" id="GO:0051287">
    <property type="term" value="F:NAD binding"/>
    <property type="evidence" value="ECO:0007669"/>
    <property type="project" value="InterPro"/>
</dbReference>
<dbReference type="EMBL" id="JACHOU010000007">
    <property type="protein sequence ID" value="MBB6355478.1"/>
    <property type="molecule type" value="Genomic_DNA"/>
</dbReference>